<dbReference type="PANTHER" id="PTHR33823:SF2">
    <property type="entry name" value="RNA POLYMERASE-BINDING TRANSCRIPTION FACTOR DKSA"/>
    <property type="match status" value="1"/>
</dbReference>
<dbReference type="Pfam" id="PF21157">
    <property type="entry name" value="DksA_N"/>
    <property type="match status" value="1"/>
</dbReference>
<feature type="region of interest" description="Disordered" evidence="5">
    <location>
        <begin position="1"/>
        <end position="24"/>
    </location>
</feature>
<dbReference type="Pfam" id="PF01258">
    <property type="entry name" value="zf-dskA_traR"/>
    <property type="match status" value="1"/>
</dbReference>
<dbReference type="PANTHER" id="PTHR33823">
    <property type="entry name" value="RNA POLYMERASE-BINDING TRANSCRIPTION FACTOR DKSA-RELATED"/>
    <property type="match status" value="1"/>
</dbReference>
<dbReference type="SUPFAM" id="SSF109635">
    <property type="entry name" value="DnaK suppressor protein DksA, alpha-hairpin domain"/>
    <property type="match status" value="1"/>
</dbReference>
<organism evidence="8 9">
    <name type="scientific">Alloalcanivorax xenomutans</name>
    <dbReference type="NCBI Taxonomy" id="1094342"/>
    <lineage>
        <taxon>Bacteria</taxon>
        <taxon>Pseudomonadati</taxon>
        <taxon>Pseudomonadota</taxon>
        <taxon>Gammaproteobacteria</taxon>
        <taxon>Oceanospirillales</taxon>
        <taxon>Alcanivoracaceae</taxon>
        <taxon>Alloalcanivorax</taxon>
    </lineage>
</organism>
<dbReference type="InterPro" id="IPR000962">
    <property type="entry name" value="Znf_DskA_TraR"/>
</dbReference>
<reference evidence="8" key="1">
    <citation type="submission" date="2022-01" db="EMBL/GenBank/DDBJ databases">
        <authorList>
            <person name="Karlyshev A.V."/>
            <person name="Jaspars M."/>
        </authorList>
    </citation>
    <scope>NUCLEOTIDE SEQUENCE</scope>
    <source>
        <strain evidence="8">AGSA3-2</strain>
    </source>
</reference>
<keyword evidence="1" id="KW-0479">Metal-binding</keyword>
<dbReference type="InterPro" id="IPR037187">
    <property type="entry name" value="DnaK_N"/>
</dbReference>
<dbReference type="RefSeq" id="WP_233925751.1">
    <property type="nucleotide sequence ID" value="NZ_JAJVKT010000008.1"/>
</dbReference>
<gene>
    <name evidence="8" type="ORF">LZG35_08690</name>
</gene>
<dbReference type="Gene3D" id="1.20.120.910">
    <property type="entry name" value="DksA, coiled-coil domain"/>
    <property type="match status" value="1"/>
</dbReference>
<accession>A0A9Q3ZEN5</accession>
<dbReference type="AlphaFoldDB" id="A0A9Q3ZEN5"/>
<name>A0A9Q3ZEN5_9GAMM</name>
<feature type="zinc finger region" description="dksA C4-type" evidence="4">
    <location>
        <begin position="109"/>
        <end position="133"/>
    </location>
</feature>
<dbReference type="PROSITE" id="PS51128">
    <property type="entry name" value="ZF_DKSA_2"/>
    <property type="match status" value="1"/>
</dbReference>
<dbReference type="SUPFAM" id="SSF57716">
    <property type="entry name" value="Glucocorticoid receptor-like (DNA-binding domain)"/>
    <property type="match status" value="1"/>
</dbReference>
<evidence type="ECO:0000256" key="3">
    <source>
        <dbReference type="ARBA" id="ARBA00022833"/>
    </source>
</evidence>
<evidence type="ECO:0000256" key="5">
    <source>
        <dbReference type="SAM" id="MobiDB-lite"/>
    </source>
</evidence>
<sequence>MSDATATSSMDQPPTEAALRRMPKRDYMNRRQQMFFRQRLLAMRKKIEVDLATYRLALQSDERQPDDFDLASAEEDRRYLLRTIERNIGLLKKVDGALRRLTTGDYGYCLESGEPIGIERLLARPTAEYSIDVKARQESRERHYVHHRS</sequence>
<evidence type="ECO:0000259" key="7">
    <source>
        <dbReference type="Pfam" id="PF21157"/>
    </source>
</evidence>
<evidence type="ECO:0000256" key="4">
    <source>
        <dbReference type="PROSITE-ProRule" id="PRU00510"/>
    </source>
</evidence>
<dbReference type="InterPro" id="IPR048489">
    <property type="entry name" value="DksA_N"/>
</dbReference>
<evidence type="ECO:0000259" key="6">
    <source>
        <dbReference type="Pfam" id="PF01258"/>
    </source>
</evidence>
<dbReference type="GO" id="GO:0008270">
    <property type="term" value="F:zinc ion binding"/>
    <property type="evidence" value="ECO:0007669"/>
    <property type="project" value="UniProtKB-KW"/>
</dbReference>
<feature type="domain" description="DnaK suppressor protein DksA N-terminal" evidence="7">
    <location>
        <begin position="32"/>
        <end position="101"/>
    </location>
</feature>
<evidence type="ECO:0000256" key="1">
    <source>
        <dbReference type="ARBA" id="ARBA00022723"/>
    </source>
</evidence>
<keyword evidence="2" id="KW-0863">Zinc-finger</keyword>
<evidence type="ECO:0000313" key="8">
    <source>
        <dbReference type="EMBL" id="MCE7508711.1"/>
    </source>
</evidence>
<proteinExistence type="predicted"/>
<feature type="domain" description="Zinc finger DksA/TraR C4-type" evidence="6">
    <location>
        <begin position="104"/>
        <end position="138"/>
    </location>
</feature>
<keyword evidence="9" id="KW-1185">Reference proteome</keyword>
<feature type="compositionally biased region" description="Polar residues" evidence="5">
    <location>
        <begin position="1"/>
        <end position="12"/>
    </location>
</feature>
<comment type="caution">
    <text evidence="8">The sequence shown here is derived from an EMBL/GenBank/DDBJ whole genome shotgun (WGS) entry which is preliminary data.</text>
</comment>
<protein>
    <submittedName>
        <fullName evidence="8">TraR/DksA C4-type zinc finger protein</fullName>
    </submittedName>
</protein>
<evidence type="ECO:0000256" key="2">
    <source>
        <dbReference type="ARBA" id="ARBA00022771"/>
    </source>
</evidence>
<keyword evidence="3" id="KW-0862">Zinc</keyword>
<dbReference type="Proteomes" id="UP001107961">
    <property type="component" value="Unassembled WGS sequence"/>
</dbReference>
<evidence type="ECO:0000313" key="9">
    <source>
        <dbReference type="Proteomes" id="UP001107961"/>
    </source>
</evidence>
<dbReference type="EMBL" id="JAJVKT010000008">
    <property type="protein sequence ID" value="MCE7508711.1"/>
    <property type="molecule type" value="Genomic_DNA"/>
</dbReference>